<keyword evidence="2 6" id="KW-0560">Oxidoreductase</keyword>
<dbReference type="PANTHER" id="PTHR43860">
    <property type="entry name" value="BETAINE ALDEHYDE DEHYDROGENASE"/>
    <property type="match status" value="1"/>
</dbReference>
<evidence type="ECO:0000259" key="7">
    <source>
        <dbReference type="Pfam" id="PF00171"/>
    </source>
</evidence>
<dbReference type="EMBL" id="JACHWP010000004">
    <property type="protein sequence ID" value="MBB3023351.1"/>
    <property type="molecule type" value="Genomic_DNA"/>
</dbReference>
<comment type="caution">
    <text evidence="8">The sequence shown here is derived from an EMBL/GenBank/DDBJ whole genome shotgun (WGS) entry which is preliminary data.</text>
</comment>
<evidence type="ECO:0000313" key="8">
    <source>
        <dbReference type="EMBL" id="MBB3023351.1"/>
    </source>
</evidence>
<evidence type="ECO:0000256" key="1">
    <source>
        <dbReference type="ARBA" id="ARBA00009986"/>
    </source>
</evidence>
<evidence type="ECO:0000256" key="4">
    <source>
        <dbReference type="ARBA" id="ARBA00037921"/>
    </source>
</evidence>
<dbReference type="Gene3D" id="3.40.605.10">
    <property type="entry name" value="Aldehyde Dehydrogenase, Chain A, domain 1"/>
    <property type="match status" value="1"/>
</dbReference>
<dbReference type="PROSITE" id="PS00687">
    <property type="entry name" value="ALDEHYDE_DEHYDR_GLU"/>
    <property type="match status" value="1"/>
</dbReference>
<gene>
    <name evidence="8" type="ORF">FHX50_001643</name>
</gene>
<keyword evidence="9" id="KW-1185">Reference proteome</keyword>
<comment type="pathway">
    <text evidence="4">Amine and polyamine biosynthesis; betaine biosynthesis via choline pathway; betaine from betaine aldehyde: step 1/1.</text>
</comment>
<dbReference type="InterPro" id="IPR016163">
    <property type="entry name" value="Ald_DH_C"/>
</dbReference>
<keyword evidence="3" id="KW-0520">NAD</keyword>
<comment type="similarity">
    <text evidence="1 6">Belongs to the aldehyde dehydrogenase family.</text>
</comment>
<feature type="domain" description="Aldehyde dehydrogenase" evidence="7">
    <location>
        <begin position="27"/>
        <end position="502"/>
    </location>
</feature>
<dbReference type="InterPro" id="IPR015590">
    <property type="entry name" value="Aldehyde_DH_dom"/>
</dbReference>
<dbReference type="Gene3D" id="3.40.309.10">
    <property type="entry name" value="Aldehyde Dehydrogenase, Chain A, domain 2"/>
    <property type="match status" value="1"/>
</dbReference>
<dbReference type="Proteomes" id="UP000568050">
    <property type="component" value="Unassembled WGS sequence"/>
</dbReference>
<dbReference type="Pfam" id="PF00171">
    <property type="entry name" value="Aldedh"/>
    <property type="match status" value="1"/>
</dbReference>
<sequence>MALTPTSHDHRTTADGAPASLFIAGQWLPAASGATRDITCPADGRHVLTVSEADPADTEKAIAAARRTFDDTDWQFVPFQEKAQILNRLADLLERDRREVARMEAEDTGKRYVESLGDMDDIVGVFRHFAQIAGQESGRTIDTGDPTISSRTVTEAVGVCALITPWNFPLLQTAWKIAPAIAAGNTFVLKPAELTPQSAMWLMDALKEAGLPDGVGNLITGRGAHAGAPLSTHEDIDLVSFTGGVETGRLLMANAATTVKKVALELGGKNPNIIFADADLDAAIDNALTAIFLDSGQVCSAGSRLIVEESVHDQVVEELVRRTKNIQLGGIYDENAETGALISEEHLQKVAAFVDSAVAEGATLLVGGQRATGTQGSTDLAKGCFYLPTVLDDCTTEMAAVQEESFGPIVTIETFTGDSDEEKEKAALRIANDTIYGLAGAVWTKNAGRAERVAKRLRHGTVWINDFHPYVPQAEWGGFKQSGFGRELGRVGLEEYQEIKHIWHNTSPARANWFADGDTPSVMPNTSC</sequence>
<dbReference type="FunFam" id="3.40.605.10:FF:000007">
    <property type="entry name" value="NAD/NADP-dependent betaine aldehyde dehydrogenase"/>
    <property type="match status" value="1"/>
</dbReference>
<dbReference type="RefSeq" id="WP_183376467.1">
    <property type="nucleotide sequence ID" value="NZ_CBCSFZ010000014.1"/>
</dbReference>
<dbReference type="GO" id="GO:0008802">
    <property type="term" value="F:betaine-aldehyde dehydrogenase (NAD+) activity"/>
    <property type="evidence" value="ECO:0007669"/>
    <property type="project" value="UniProtKB-EC"/>
</dbReference>
<reference evidence="8 9" key="1">
    <citation type="submission" date="2020-08" db="EMBL/GenBank/DDBJ databases">
        <title>Sequencing the genomes of 1000 actinobacteria strains.</title>
        <authorList>
            <person name="Klenk H.-P."/>
        </authorList>
    </citation>
    <scope>NUCLEOTIDE SEQUENCE [LARGE SCALE GENOMIC DNA]</scope>
    <source>
        <strain evidence="8 9">DSM 23040</strain>
    </source>
</reference>
<dbReference type="FunFam" id="3.40.309.10:FF:000012">
    <property type="entry name" value="Betaine aldehyde dehydrogenase"/>
    <property type="match status" value="1"/>
</dbReference>
<name>A0A839QZG9_9MICO</name>
<dbReference type="SUPFAM" id="SSF53720">
    <property type="entry name" value="ALDH-like"/>
    <property type="match status" value="1"/>
</dbReference>
<evidence type="ECO:0000313" key="9">
    <source>
        <dbReference type="Proteomes" id="UP000568050"/>
    </source>
</evidence>
<proteinExistence type="inferred from homology"/>
<dbReference type="InterPro" id="IPR029510">
    <property type="entry name" value="Ald_DH_CS_GLU"/>
</dbReference>
<accession>A0A839QZG9</accession>
<dbReference type="EC" id="1.2.1.8" evidence="8"/>
<evidence type="ECO:0000256" key="5">
    <source>
        <dbReference type="PROSITE-ProRule" id="PRU10007"/>
    </source>
</evidence>
<dbReference type="InterPro" id="IPR016162">
    <property type="entry name" value="Ald_DH_N"/>
</dbReference>
<organism evidence="8 9">
    <name type="scientific">Helcobacillus massiliensis</name>
    <dbReference type="NCBI Taxonomy" id="521392"/>
    <lineage>
        <taxon>Bacteria</taxon>
        <taxon>Bacillati</taxon>
        <taxon>Actinomycetota</taxon>
        <taxon>Actinomycetes</taxon>
        <taxon>Micrococcales</taxon>
        <taxon>Dermabacteraceae</taxon>
        <taxon>Helcobacillus</taxon>
    </lineage>
</organism>
<dbReference type="InterPro" id="IPR016161">
    <property type="entry name" value="Ald_DH/histidinol_DH"/>
</dbReference>
<evidence type="ECO:0000256" key="2">
    <source>
        <dbReference type="ARBA" id="ARBA00023002"/>
    </source>
</evidence>
<evidence type="ECO:0000256" key="6">
    <source>
        <dbReference type="RuleBase" id="RU003345"/>
    </source>
</evidence>
<dbReference type="InterPro" id="IPR016160">
    <property type="entry name" value="Ald_DH_CS_CYS"/>
</dbReference>
<protein>
    <submittedName>
        <fullName evidence="8">Betaine-aldehyde dehydrogenase</fullName>
        <ecNumber evidence="8">1.2.1.8</ecNumber>
    </submittedName>
</protein>
<dbReference type="AlphaFoldDB" id="A0A839QZG9"/>
<evidence type="ECO:0000256" key="3">
    <source>
        <dbReference type="ARBA" id="ARBA00023027"/>
    </source>
</evidence>
<dbReference type="PANTHER" id="PTHR43860:SF2">
    <property type="entry name" value="BETAINE ALDEHYDE DEHYDROGENASE-RELATED"/>
    <property type="match status" value="1"/>
</dbReference>
<dbReference type="PROSITE" id="PS00070">
    <property type="entry name" value="ALDEHYDE_DEHYDR_CYS"/>
    <property type="match status" value="1"/>
</dbReference>
<feature type="active site" evidence="5">
    <location>
        <position position="265"/>
    </location>
</feature>